<proteinExistence type="predicted"/>
<organism evidence="1 2">
    <name type="scientific">Plebeiibacterium marinum</name>
    <dbReference type="NCBI Taxonomy" id="2992111"/>
    <lineage>
        <taxon>Bacteria</taxon>
        <taxon>Pseudomonadati</taxon>
        <taxon>Bacteroidota</taxon>
        <taxon>Bacteroidia</taxon>
        <taxon>Marinilabiliales</taxon>
        <taxon>Marinilabiliaceae</taxon>
        <taxon>Plebeiibacterium</taxon>
    </lineage>
</organism>
<reference evidence="1" key="1">
    <citation type="submission" date="2022-10" db="EMBL/GenBank/DDBJ databases">
        <authorList>
            <person name="Yu W.X."/>
        </authorList>
    </citation>
    <scope>NUCLEOTIDE SEQUENCE</scope>
    <source>
        <strain evidence="1">D04</strain>
    </source>
</reference>
<accession>A0AAE3MHL8</accession>
<dbReference type="RefSeq" id="WP_301202711.1">
    <property type="nucleotide sequence ID" value="NZ_JAPDPI010000122.1"/>
</dbReference>
<evidence type="ECO:0000313" key="2">
    <source>
        <dbReference type="Proteomes" id="UP001207408"/>
    </source>
</evidence>
<comment type="caution">
    <text evidence="1">The sequence shown here is derived from an EMBL/GenBank/DDBJ whole genome shotgun (WGS) entry which is preliminary data.</text>
</comment>
<dbReference type="AlphaFoldDB" id="A0AAE3MHL8"/>
<protein>
    <submittedName>
        <fullName evidence="1">Uncharacterized protein</fullName>
    </submittedName>
</protein>
<dbReference type="Proteomes" id="UP001207408">
    <property type="component" value="Unassembled WGS sequence"/>
</dbReference>
<dbReference type="EMBL" id="JAPDPI010000122">
    <property type="protein sequence ID" value="MCW3808143.1"/>
    <property type="molecule type" value="Genomic_DNA"/>
</dbReference>
<name>A0AAE3MHL8_9BACT</name>
<sequence>MNIVEKRDFIHSHLHRANERTINEFYEKLRKEEVLQEKLESRALKSEKNIQLGRVFSREEIEQRISNIGR</sequence>
<evidence type="ECO:0000313" key="1">
    <source>
        <dbReference type="EMBL" id="MCW3808143.1"/>
    </source>
</evidence>
<gene>
    <name evidence="1" type="ORF">OM074_21165</name>
</gene>
<keyword evidence="2" id="KW-1185">Reference proteome</keyword>